<dbReference type="RefSeq" id="WP_043868699.1">
    <property type="nucleotide sequence ID" value="NZ_CP004393.1"/>
</dbReference>
<dbReference type="Proteomes" id="UP000031521">
    <property type="component" value="Chromosome"/>
</dbReference>
<dbReference type="OrthoDB" id="7774565at2"/>
<proteinExistence type="predicted"/>
<dbReference type="KEGG" id="cid:P73_0950"/>
<dbReference type="AlphaFoldDB" id="A0A0B5DX63"/>
<keyword evidence="2" id="KW-1185">Reference proteome</keyword>
<organism evidence="1 2">
    <name type="scientific">Celeribacter indicus</name>
    <dbReference type="NCBI Taxonomy" id="1208324"/>
    <lineage>
        <taxon>Bacteria</taxon>
        <taxon>Pseudomonadati</taxon>
        <taxon>Pseudomonadota</taxon>
        <taxon>Alphaproteobacteria</taxon>
        <taxon>Rhodobacterales</taxon>
        <taxon>Roseobacteraceae</taxon>
        <taxon>Celeribacter</taxon>
    </lineage>
</organism>
<sequence length="172" mass="19014">MGMLTMRYLLAFYSETTSQWRCLDTALLPVPVPGPEDIPGVLHAFPAITLQWMLERRELGPFESTGGETITDAVLVYRLEADGSPIGAGTDYLGAWLEMFMQSHQPMGTIRLLATSQRAQIESFDALRGLVAAPLQARDEACQQTMDLMRDYAAVPIEEVAPDPEIQPQESV</sequence>
<name>A0A0B5DX63_9RHOB</name>
<gene>
    <name evidence="1" type="ORF">P73_0950</name>
</gene>
<reference evidence="1 2" key="1">
    <citation type="journal article" date="2014" name="Int. J. Syst. Evol. Microbiol.">
        <title>Celeribacter indicus sp. nov., a polycyclic aromatic hydrocarbon-degrading bacterium from deep-sea sediment and reclassification of Huaishuia halophila as Celeribacter halophilus comb. nov.</title>
        <authorList>
            <person name="Lai Q."/>
            <person name="Cao J."/>
            <person name="Yuan J."/>
            <person name="Li F."/>
            <person name="Shao Z."/>
        </authorList>
    </citation>
    <scope>NUCLEOTIDE SEQUENCE [LARGE SCALE GENOMIC DNA]</scope>
    <source>
        <strain evidence="1">P73</strain>
    </source>
</reference>
<evidence type="ECO:0000313" key="1">
    <source>
        <dbReference type="EMBL" id="AJE45665.1"/>
    </source>
</evidence>
<accession>A0A0B5DX63</accession>
<protein>
    <submittedName>
        <fullName evidence="1">Uncharacterized protein</fullName>
    </submittedName>
</protein>
<dbReference type="EMBL" id="CP004393">
    <property type="protein sequence ID" value="AJE45665.1"/>
    <property type="molecule type" value="Genomic_DNA"/>
</dbReference>
<dbReference type="HOGENOM" id="CLU_1509207_0_0_5"/>
<dbReference type="STRING" id="1208324.P73_0950"/>
<evidence type="ECO:0000313" key="2">
    <source>
        <dbReference type="Proteomes" id="UP000031521"/>
    </source>
</evidence>